<feature type="signal peptide" evidence="1">
    <location>
        <begin position="1"/>
        <end position="27"/>
    </location>
</feature>
<dbReference type="EMBL" id="JABMCG010000069">
    <property type="protein sequence ID" value="NUU26998.1"/>
    <property type="molecule type" value="Genomic_DNA"/>
</dbReference>
<evidence type="ECO:0000313" key="2">
    <source>
        <dbReference type="EMBL" id="NUU26998.1"/>
    </source>
</evidence>
<keyword evidence="1" id="KW-0732">Signal</keyword>
<sequence>MNSTITPRSVRAAAVLALVLVAPFALTACSDASSAPTSTGAAGGLGAQWGDCMRDAGFSVEDPTDAELRSGTYQAPADADADAFGERAAACSEQAGVERADASQKQEWERQYAQVADCIRENGFDDLPEQPAGVLDFQGYPRAAEPEFEEVSAKCLAEFAPDTQTLDR</sequence>
<evidence type="ECO:0000256" key="1">
    <source>
        <dbReference type="SAM" id="SignalP"/>
    </source>
</evidence>
<name>A0A850DQZ8_9MICO</name>
<dbReference type="RefSeq" id="WP_175325128.1">
    <property type="nucleotide sequence ID" value="NZ_BAAAWP010000001.1"/>
</dbReference>
<dbReference type="AlphaFoldDB" id="A0A850DQZ8"/>
<comment type="caution">
    <text evidence="2">The sequence shown here is derived from an EMBL/GenBank/DDBJ whole genome shotgun (WGS) entry which is preliminary data.</text>
</comment>
<dbReference type="Proteomes" id="UP000539146">
    <property type="component" value="Unassembled WGS sequence"/>
</dbReference>
<reference evidence="2 3" key="1">
    <citation type="submission" date="2020-05" db="EMBL/GenBank/DDBJ databases">
        <title>Genome Sequencing of Type Strains.</title>
        <authorList>
            <person name="Lemaire J.F."/>
            <person name="Inderbitzin P."/>
            <person name="Gregorio O.A."/>
            <person name="Collins S.B."/>
            <person name="Wespe N."/>
            <person name="Knight-Connoni V."/>
        </authorList>
    </citation>
    <scope>NUCLEOTIDE SEQUENCE [LARGE SCALE GENOMIC DNA]</scope>
    <source>
        <strain evidence="2 3">DSM 20512</strain>
    </source>
</reference>
<evidence type="ECO:0008006" key="4">
    <source>
        <dbReference type="Google" id="ProtNLM"/>
    </source>
</evidence>
<proteinExistence type="predicted"/>
<organism evidence="2 3">
    <name type="scientific">Curtobacterium citreum</name>
    <dbReference type="NCBI Taxonomy" id="2036"/>
    <lineage>
        <taxon>Bacteria</taxon>
        <taxon>Bacillati</taxon>
        <taxon>Actinomycetota</taxon>
        <taxon>Actinomycetes</taxon>
        <taxon>Micrococcales</taxon>
        <taxon>Microbacteriaceae</taxon>
        <taxon>Curtobacterium</taxon>
    </lineage>
</organism>
<protein>
    <recommendedName>
        <fullName evidence="4">Secreted protein</fullName>
    </recommendedName>
</protein>
<feature type="chain" id="PRO_5039512059" description="Secreted protein" evidence="1">
    <location>
        <begin position="28"/>
        <end position="168"/>
    </location>
</feature>
<gene>
    <name evidence="2" type="ORF">HP467_02555</name>
</gene>
<accession>A0A850DQZ8</accession>
<evidence type="ECO:0000313" key="3">
    <source>
        <dbReference type="Proteomes" id="UP000539146"/>
    </source>
</evidence>